<feature type="transmembrane region" description="Helical" evidence="5">
    <location>
        <begin position="69"/>
        <end position="89"/>
    </location>
</feature>
<dbReference type="PANTHER" id="PTHR10361">
    <property type="entry name" value="SODIUM-BILE ACID COTRANSPORTER"/>
    <property type="match status" value="1"/>
</dbReference>
<feature type="transmembrane region" description="Helical" evidence="5">
    <location>
        <begin position="96"/>
        <end position="120"/>
    </location>
</feature>
<dbReference type="EMBL" id="JAQPZS010000014">
    <property type="protein sequence ID" value="MEJ6497287.1"/>
    <property type="molecule type" value="Genomic_DNA"/>
</dbReference>
<evidence type="ECO:0000313" key="9">
    <source>
        <dbReference type="Proteomes" id="UP001377972"/>
    </source>
</evidence>
<keyword evidence="2 5" id="KW-0812">Transmembrane</keyword>
<gene>
    <name evidence="6" type="ORF">AOG27_15655</name>
    <name evidence="7" type="ORF">PQI24_14680</name>
</gene>
<name>A0A0P7D228_9GAMM</name>
<dbReference type="Proteomes" id="UP000050378">
    <property type="component" value="Unassembled WGS sequence"/>
</dbReference>
<dbReference type="Proteomes" id="UP001377972">
    <property type="component" value="Unassembled WGS sequence"/>
</dbReference>
<reference evidence="7 9" key="2">
    <citation type="submission" date="2023-01" db="EMBL/GenBank/DDBJ databases">
        <title>Trichodesmium-associated heterotrophic epibiont bacteria.</title>
        <authorList>
            <person name="Cleveland C.S."/>
            <person name="Webb E.A."/>
        </authorList>
    </citation>
    <scope>NUCLEOTIDE SEQUENCE [LARGE SCALE GENOMIC DNA]</scope>
    <source>
        <strain evidence="7 9">USCH2</strain>
    </source>
</reference>
<comment type="subcellular location">
    <subcellularLocation>
        <location evidence="1">Membrane</location>
        <topology evidence="1">Multi-pass membrane protein</topology>
    </subcellularLocation>
</comment>
<dbReference type="Gene3D" id="1.20.1530.20">
    <property type="match status" value="1"/>
</dbReference>
<feature type="transmembrane region" description="Helical" evidence="5">
    <location>
        <begin position="6"/>
        <end position="26"/>
    </location>
</feature>
<feature type="transmembrane region" description="Helical" evidence="5">
    <location>
        <begin position="260"/>
        <end position="278"/>
    </location>
</feature>
<feature type="transmembrane region" description="Helical" evidence="5">
    <location>
        <begin position="171"/>
        <end position="189"/>
    </location>
</feature>
<dbReference type="OrthoDB" id="9806785at2"/>
<dbReference type="PATRIC" id="fig|570156.3.peg.1050"/>
<dbReference type="InterPro" id="IPR038770">
    <property type="entry name" value="Na+/solute_symporter_sf"/>
</dbReference>
<feature type="transmembrane region" description="Helical" evidence="5">
    <location>
        <begin position="38"/>
        <end position="63"/>
    </location>
</feature>
<feature type="transmembrane region" description="Helical" evidence="5">
    <location>
        <begin position="233"/>
        <end position="254"/>
    </location>
</feature>
<dbReference type="AlphaFoldDB" id="A0A0P7D228"/>
<comment type="caution">
    <text evidence="6">The sequence shown here is derived from an EMBL/GenBank/DDBJ whole genome shotgun (WGS) entry which is preliminary data.</text>
</comment>
<dbReference type="EMBL" id="LJTC01000011">
    <property type="protein sequence ID" value="KPM82426.1"/>
    <property type="molecule type" value="Genomic_DNA"/>
</dbReference>
<keyword evidence="3 5" id="KW-1133">Transmembrane helix</keyword>
<dbReference type="Pfam" id="PF01758">
    <property type="entry name" value="SBF"/>
    <property type="match status" value="1"/>
</dbReference>
<evidence type="ECO:0000256" key="2">
    <source>
        <dbReference type="ARBA" id="ARBA00022692"/>
    </source>
</evidence>
<organism evidence="6 8">
    <name type="scientific">Pseudoalteromonas lipolytica</name>
    <dbReference type="NCBI Taxonomy" id="570156"/>
    <lineage>
        <taxon>Bacteria</taxon>
        <taxon>Pseudomonadati</taxon>
        <taxon>Pseudomonadota</taxon>
        <taxon>Gammaproteobacteria</taxon>
        <taxon>Alteromonadales</taxon>
        <taxon>Pseudoalteromonadaceae</taxon>
        <taxon>Pseudoalteromonas</taxon>
    </lineage>
</organism>
<keyword evidence="9" id="KW-1185">Reference proteome</keyword>
<dbReference type="RefSeq" id="WP_082389296.1">
    <property type="nucleotide sequence ID" value="NZ_JAQPZS010000014.1"/>
</dbReference>
<evidence type="ECO:0000256" key="3">
    <source>
        <dbReference type="ARBA" id="ARBA00022989"/>
    </source>
</evidence>
<evidence type="ECO:0000313" key="7">
    <source>
        <dbReference type="EMBL" id="MEJ6497287.1"/>
    </source>
</evidence>
<feature type="transmembrane region" description="Helical" evidence="5">
    <location>
        <begin position="195"/>
        <end position="221"/>
    </location>
</feature>
<protein>
    <submittedName>
        <fullName evidence="6 7">Bile acid:sodium symporter</fullName>
    </submittedName>
</protein>
<sequence>MQIDIMTKIVLPLALFIIMFGMGLGLKKQDFGALFISPKALSIGLSCQLLLLPSVAFLIAMSFTLTPELAIGLILVACCPGGVTSNLYTYLFKGDVALSISLTTLATFISPFTLPLIMHFAMQTMSVPGHEFALPVIKTIVQMLMITVLPVCLGMVFNHFKPHLSLKIEPFIRRFSSVFLIVIVLSIIHKNADQMLSFFATSGIATLTLNLSTLLLGLFFAKISGLDHKQQMSIAVEVGLQNGTLAILIASTLINNAAMAIPGATYSLSMFVTGYIFCRLFSAHHTKHLAILNKA</sequence>
<keyword evidence="4 5" id="KW-0472">Membrane</keyword>
<dbReference type="InterPro" id="IPR002657">
    <property type="entry name" value="BilAc:Na_symport/Acr3"/>
</dbReference>
<dbReference type="GO" id="GO:0016020">
    <property type="term" value="C:membrane"/>
    <property type="evidence" value="ECO:0007669"/>
    <property type="project" value="UniProtKB-SubCell"/>
</dbReference>
<evidence type="ECO:0000256" key="1">
    <source>
        <dbReference type="ARBA" id="ARBA00004141"/>
    </source>
</evidence>
<proteinExistence type="predicted"/>
<accession>A0A0P7D228</accession>
<evidence type="ECO:0000313" key="6">
    <source>
        <dbReference type="EMBL" id="KPM82426.1"/>
    </source>
</evidence>
<evidence type="ECO:0000256" key="4">
    <source>
        <dbReference type="ARBA" id="ARBA00023136"/>
    </source>
</evidence>
<dbReference type="InterPro" id="IPR004710">
    <property type="entry name" value="Bilac:Na_transpt"/>
</dbReference>
<feature type="transmembrane region" description="Helical" evidence="5">
    <location>
        <begin position="140"/>
        <end position="159"/>
    </location>
</feature>
<evidence type="ECO:0000313" key="8">
    <source>
        <dbReference type="Proteomes" id="UP000050378"/>
    </source>
</evidence>
<dbReference type="PANTHER" id="PTHR10361:SF24">
    <property type="entry name" value="P3 PROTEIN"/>
    <property type="match status" value="1"/>
</dbReference>
<evidence type="ECO:0000256" key="5">
    <source>
        <dbReference type="SAM" id="Phobius"/>
    </source>
</evidence>
<dbReference type="STRING" id="570156.AOG27_15655"/>
<reference evidence="6 8" key="1">
    <citation type="submission" date="2015-09" db="EMBL/GenBank/DDBJ databases">
        <title>Draft Genome Sequence of Pseudoalteromonas lipolytica UCD-48B.</title>
        <authorList>
            <person name="Krusor M."/>
            <person name="Coil D.A."/>
            <person name="Lang J.M."/>
            <person name="Eisen J.A."/>
            <person name="Alexiev A."/>
        </authorList>
    </citation>
    <scope>NUCLEOTIDE SEQUENCE [LARGE SCALE GENOMIC DNA]</scope>
    <source>
        <strain evidence="6 8">UCD-48B</strain>
    </source>
</reference>